<feature type="signal peptide" evidence="2">
    <location>
        <begin position="1"/>
        <end position="15"/>
    </location>
</feature>
<accession>A0ABM7X163</accession>
<feature type="chain" id="PRO_5047394920" description="Sugar ABC transporter substrate-binding protein" evidence="2">
    <location>
        <begin position="16"/>
        <end position="211"/>
    </location>
</feature>
<evidence type="ECO:0000313" key="6">
    <source>
        <dbReference type="Proteomes" id="UP001162891"/>
    </source>
</evidence>
<dbReference type="Proteomes" id="UP001162891">
    <property type="component" value="Chromosome"/>
</dbReference>
<sequence>MNVARRASVSFAAFAAVLALPLASCRHSDPGVYIWAEDARQAARRETGYVIEPGDVLSVRVWNQEPISTTRARVRTDGKISLPLLQDVQVVKTTPDEAARLISAKLKAFVANPVVTVTVEETSPLRVTVVGEVTRPGRYDLEAGAGVLDALAAAGGFTAFASPDGIYVLRRGYYEDGRQERARIRFRYDALSRGGRAASFQLSPGDVVVFE</sequence>
<dbReference type="Pfam" id="PF10531">
    <property type="entry name" value="SLBB"/>
    <property type="match status" value="1"/>
</dbReference>
<dbReference type="Pfam" id="PF02563">
    <property type="entry name" value="Poly_export"/>
    <property type="match status" value="1"/>
</dbReference>
<dbReference type="Gene3D" id="3.10.560.10">
    <property type="entry name" value="Outer membrane lipoprotein wza domain like"/>
    <property type="match status" value="1"/>
</dbReference>
<feature type="domain" description="Soluble ligand binding" evidence="4">
    <location>
        <begin position="126"/>
        <end position="177"/>
    </location>
</feature>
<feature type="domain" description="Polysaccharide export protein N-terminal" evidence="3">
    <location>
        <begin position="46"/>
        <end position="119"/>
    </location>
</feature>
<dbReference type="PANTHER" id="PTHR33619">
    <property type="entry name" value="POLYSACCHARIDE EXPORT PROTEIN GFCE-RELATED"/>
    <property type="match status" value="1"/>
</dbReference>
<dbReference type="EMBL" id="AP025591">
    <property type="protein sequence ID" value="BDG05530.1"/>
    <property type="molecule type" value="Genomic_DNA"/>
</dbReference>
<name>A0ABM7X163_9BACT</name>
<evidence type="ECO:0008006" key="7">
    <source>
        <dbReference type="Google" id="ProtNLM"/>
    </source>
</evidence>
<gene>
    <name evidence="5" type="ORF">AMOR_45260</name>
</gene>
<dbReference type="RefSeq" id="WP_248354446.1">
    <property type="nucleotide sequence ID" value="NZ_AP025591.1"/>
</dbReference>
<dbReference type="Gene3D" id="3.30.1950.10">
    <property type="entry name" value="wza like domain"/>
    <property type="match status" value="1"/>
</dbReference>
<dbReference type="InterPro" id="IPR003715">
    <property type="entry name" value="Poly_export_N"/>
</dbReference>
<reference evidence="6" key="1">
    <citation type="journal article" date="2022" name="Int. J. Syst. Evol. Microbiol.">
        <title>Anaeromyxobacter oryzae sp. nov., Anaeromyxobacter diazotrophicus sp. nov. and Anaeromyxobacter paludicola sp. nov., isolated from paddy soils.</title>
        <authorList>
            <person name="Itoh H."/>
            <person name="Xu Z."/>
            <person name="Mise K."/>
            <person name="Masuda Y."/>
            <person name="Ushijima N."/>
            <person name="Hayakawa C."/>
            <person name="Shiratori Y."/>
            <person name="Senoo K."/>
        </authorList>
    </citation>
    <scope>NUCLEOTIDE SEQUENCE [LARGE SCALE GENOMIC DNA]</scope>
    <source>
        <strain evidence="6">Red232</strain>
    </source>
</reference>
<evidence type="ECO:0000259" key="3">
    <source>
        <dbReference type="Pfam" id="PF02563"/>
    </source>
</evidence>
<evidence type="ECO:0000256" key="1">
    <source>
        <dbReference type="ARBA" id="ARBA00022729"/>
    </source>
</evidence>
<proteinExistence type="predicted"/>
<dbReference type="PANTHER" id="PTHR33619:SF3">
    <property type="entry name" value="POLYSACCHARIDE EXPORT PROTEIN GFCE-RELATED"/>
    <property type="match status" value="1"/>
</dbReference>
<evidence type="ECO:0000313" key="5">
    <source>
        <dbReference type="EMBL" id="BDG05530.1"/>
    </source>
</evidence>
<protein>
    <recommendedName>
        <fullName evidence="7">Sugar ABC transporter substrate-binding protein</fullName>
    </recommendedName>
</protein>
<dbReference type="InterPro" id="IPR019554">
    <property type="entry name" value="Soluble_ligand-bd"/>
</dbReference>
<keyword evidence="6" id="KW-1185">Reference proteome</keyword>
<evidence type="ECO:0000256" key="2">
    <source>
        <dbReference type="SAM" id="SignalP"/>
    </source>
</evidence>
<organism evidence="5 6">
    <name type="scientific">Anaeromyxobacter oryzae</name>
    <dbReference type="NCBI Taxonomy" id="2918170"/>
    <lineage>
        <taxon>Bacteria</taxon>
        <taxon>Pseudomonadati</taxon>
        <taxon>Myxococcota</taxon>
        <taxon>Myxococcia</taxon>
        <taxon>Myxococcales</taxon>
        <taxon>Cystobacterineae</taxon>
        <taxon>Anaeromyxobacteraceae</taxon>
        <taxon>Anaeromyxobacter</taxon>
    </lineage>
</organism>
<dbReference type="InterPro" id="IPR049712">
    <property type="entry name" value="Poly_export"/>
</dbReference>
<evidence type="ECO:0000259" key="4">
    <source>
        <dbReference type="Pfam" id="PF10531"/>
    </source>
</evidence>
<keyword evidence="1 2" id="KW-0732">Signal</keyword>